<comment type="caution">
    <text evidence="2">The sequence shown here is derived from an EMBL/GenBank/DDBJ whole genome shotgun (WGS) entry which is preliminary data.</text>
</comment>
<dbReference type="EC" id="3.1.-.-" evidence="2"/>
<dbReference type="Gene3D" id="3.60.21.10">
    <property type="match status" value="1"/>
</dbReference>
<protein>
    <submittedName>
        <fullName evidence="2">Metallophosphoesterase family protein</fullName>
        <ecNumber evidence="2">3.1.-.-</ecNumber>
    </submittedName>
</protein>
<dbReference type="PANTHER" id="PTHR43143">
    <property type="entry name" value="METALLOPHOSPHOESTERASE, CALCINEURIN SUPERFAMILY"/>
    <property type="match status" value="1"/>
</dbReference>
<dbReference type="RefSeq" id="WP_377178360.1">
    <property type="nucleotide sequence ID" value="NZ_JBHUJB010000049.1"/>
</dbReference>
<accession>A0ABW4ZCD6</accession>
<keyword evidence="2" id="KW-0378">Hydrolase</keyword>
<reference evidence="3" key="1">
    <citation type="journal article" date="2019" name="Int. J. Syst. Evol. Microbiol.">
        <title>The Global Catalogue of Microorganisms (GCM) 10K type strain sequencing project: providing services to taxonomists for standard genome sequencing and annotation.</title>
        <authorList>
            <consortium name="The Broad Institute Genomics Platform"/>
            <consortium name="The Broad Institute Genome Sequencing Center for Infectious Disease"/>
            <person name="Wu L."/>
            <person name="Ma J."/>
        </authorList>
    </citation>
    <scope>NUCLEOTIDE SEQUENCE [LARGE SCALE GENOMIC DNA]</scope>
    <source>
        <strain evidence="3">CCUG 57942</strain>
    </source>
</reference>
<evidence type="ECO:0000259" key="1">
    <source>
        <dbReference type="Pfam" id="PF00149"/>
    </source>
</evidence>
<sequence>MKPLNKSITLGIITDVHIGFVSEAEKRLDAFLKEMKKERPDALVQLGDFAFPNAKYQAHADRFNAAHEHTIHAIGNHELDHGLTRDSAVKAWGIPGYYYSKEVEGIKIIVLDGNDRGSPTYSSHGGYHSYIGPEQQAWLKKELDAAEQPVLIASHQPLAGTIAVDNAQEMQELLSHYQDKILLCINGHSHVDQQLEVKGIHYLHINSASYYWLGGRVRLATYKDPLFTTMTIDPKAATITLKGVKSSWAKGTPEDAGYFKDGKHADKKDIVRPEIRARRFAQVTALTDLSGKVLLPVRQWINKEGKKIQASLIAQGGTLEKPIVIKNGKVCLKVGKKNHLFPLTDLSPEDQKRIKKLQR</sequence>
<evidence type="ECO:0000313" key="2">
    <source>
        <dbReference type="EMBL" id="MFD2159675.1"/>
    </source>
</evidence>
<dbReference type="InterPro" id="IPR029052">
    <property type="entry name" value="Metallo-depent_PP-like"/>
</dbReference>
<dbReference type="Proteomes" id="UP001597389">
    <property type="component" value="Unassembled WGS sequence"/>
</dbReference>
<dbReference type="EMBL" id="JBHUJB010000049">
    <property type="protein sequence ID" value="MFD2159675.1"/>
    <property type="molecule type" value="Genomic_DNA"/>
</dbReference>
<keyword evidence="3" id="KW-1185">Reference proteome</keyword>
<name>A0ABW4ZCD6_9BACT</name>
<gene>
    <name evidence="2" type="ORF">ACFSW8_12265</name>
</gene>
<dbReference type="InterPro" id="IPR004843">
    <property type="entry name" value="Calcineurin-like_PHP"/>
</dbReference>
<dbReference type="SUPFAM" id="SSF56300">
    <property type="entry name" value="Metallo-dependent phosphatases"/>
    <property type="match status" value="1"/>
</dbReference>
<dbReference type="GO" id="GO:0016787">
    <property type="term" value="F:hydrolase activity"/>
    <property type="evidence" value="ECO:0007669"/>
    <property type="project" value="UniProtKB-KW"/>
</dbReference>
<proteinExistence type="predicted"/>
<evidence type="ECO:0000313" key="3">
    <source>
        <dbReference type="Proteomes" id="UP001597389"/>
    </source>
</evidence>
<dbReference type="Pfam" id="PF00149">
    <property type="entry name" value="Metallophos"/>
    <property type="match status" value="1"/>
</dbReference>
<organism evidence="2 3">
    <name type="scientific">Rubritalea tangerina</name>
    <dbReference type="NCBI Taxonomy" id="430798"/>
    <lineage>
        <taxon>Bacteria</taxon>
        <taxon>Pseudomonadati</taxon>
        <taxon>Verrucomicrobiota</taxon>
        <taxon>Verrucomicrobiia</taxon>
        <taxon>Verrucomicrobiales</taxon>
        <taxon>Rubritaleaceae</taxon>
        <taxon>Rubritalea</taxon>
    </lineage>
</organism>
<dbReference type="PANTHER" id="PTHR43143:SF1">
    <property type="entry name" value="SERINE_THREONINE-PROTEIN PHOSPHATASE CPPED1"/>
    <property type="match status" value="1"/>
</dbReference>
<feature type="domain" description="Calcineurin-like phosphoesterase" evidence="1">
    <location>
        <begin position="9"/>
        <end position="191"/>
    </location>
</feature>
<dbReference type="InterPro" id="IPR051918">
    <property type="entry name" value="STPP_CPPED1"/>
</dbReference>